<dbReference type="InterPro" id="IPR050739">
    <property type="entry name" value="MFP"/>
</dbReference>
<protein>
    <recommendedName>
        <fullName evidence="3">Multidrug resistance protein MdtA-like barrel-sandwich hybrid domain-containing protein</fullName>
    </recommendedName>
</protein>
<keyword evidence="2" id="KW-0472">Membrane</keyword>
<gene>
    <name evidence="4" type="ORF">AS592_06090</name>
</gene>
<evidence type="ECO:0000259" key="3">
    <source>
        <dbReference type="Pfam" id="PF25917"/>
    </source>
</evidence>
<evidence type="ECO:0000313" key="4">
    <source>
        <dbReference type="EMBL" id="KYJ86362.1"/>
    </source>
</evidence>
<keyword evidence="2" id="KW-0812">Transmembrane</keyword>
<dbReference type="Proteomes" id="UP000075359">
    <property type="component" value="Unassembled WGS sequence"/>
</dbReference>
<name>A0A151CFP6_9BACT</name>
<keyword evidence="5" id="KW-1185">Reference proteome</keyword>
<dbReference type="Gene3D" id="2.40.50.100">
    <property type="match status" value="1"/>
</dbReference>
<keyword evidence="1" id="KW-0175">Coiled coil</keyword>
<dbReference type="STRING" id="1630136.AS592_06090"/>
<dbReference type="EMBL" id="LNKT01000034">
    <property type="protein sequence ID" value="KYJ86362.1"/>
    <property type="molecule type" value="Genomic_DNA"/>
</dbReference>
<proteinExistence type="predicted"/>
<dbReference type="PANTHER" id="PTHR30386">
    <property type="entry name" value="MEMBRANE FUSION SUBUNIT OF EMRAB-TOLC MULTIDRUG EFFLUX PUMP"/>
    <property type="match status" value="1"/>
</dbReference>
<sequence>MVLTYATFCWIVFKVFKIPVNKWSLTTAVLGGVIMLSVILMGMAYYHPGSKSARNYFLTTPIISNVRAKVTEVIVKPNQPVKKGDLLLKLDDTPFKAALEDLEAQLEFAKKRLEDYKELRRVAGGSKFDIHDYEQQVASLTARVEKARFDLDSCTITAPSNGFVTQVRARPGVMAVPFPIMPLLTFVNTDSIAFIAGFSQEPLTNIHKGNLAEVIFPSIPGRSFQGHVEQVLPTMAEGEIAPDRRMFSFNTQLPQGQIPVIIKIDDNMSAYNLPLGVDAVVATYDMSHGFWSHTAIIRKILLRMQAWQYFLRFH</sequence>
<dbReference type="InterPro" id="IPR058625">
    <property type="entry name" value="MdtA-like_BSH"/>
</dbReference>
<organism evidence="4 5">
    <name type="scientific">Sulfurovum riftiae</name>
    <dbReference type="NCBI Taxonomy" id="1630136"/>
    <lineage>
        <taxon>Bacteria</taxon>
        <taxon>Pseudomonadati</taxon>
        <taxon>Campylobacterota</taxon>
        <taxon>Epsilonproteobacteria</taxon>
        <taxon>Campylobacterales</taxon>
        <taxon>Sulfurovaceae</taxon>
        <taxon>Sulfurovum</taxon>
    </lineage>
</organism>
<dbReference type="AlphaFoldDB" id="A0A151CFP6"/>
<keyword evidence="2" id="KW-1133">Transmembrane helix</keyword>
<accession>A0A151CFP6</accession>
<feature type="domain" description="Multidrug resistance protein MdtA-like barrel-sandwich hybrid" evidence="3">
    <location>
        <begin position="62"/>
        <end position="172"/>
    </location>
</feature>
<evidence type="ECO:0000256" key="2">
    <source>
        <dbReference type="SAM" id="Phobius"/>
    </source>
</evidence>
<reference evidence="4 5" key="1">
    <citation type="submission" date="2015-11" db="EMBL/GenBank/DDBJ databases">
        <title>Draft genome of Sulfurovum riftiae 1812E, a member of the Epsilonproteobacteria isolated from the tube of the deep-sea hydrothermal vent tubewom Riftia pachyptila.</title>
        <authorList>
            <person name="Vetriani C."/>
            <person name="Giovannelli D."/>
        </authorList>
    </citation>
    <scope>NUCLEOTIDE SEQUENCE [LARGE SCALE GENOMIC DNA]</scope>
    <source>
        <strain evidence="4 5">1812E</strain>
    </source>
</reference>
<dbReference type="SUPFAM" id="SSF111369">
    <property type="entry name" value="HlyD-like secretion proteins"/>
    <property type="match status" value="1"/>
</dbReference>
<evidence type="ECO:0000256" key="1">
    <source>
        <dbReference type="SAM" id="Coils"/>
    </source>
</evidence>
<dbReference type="Gene3D" id="2.40.30.170">
    <property type="match status" value="1"/>
</dbReference>
<feature type="coiled-coil region" evidence="1">
    <location>
        <begin position="99"/>
        <end position="150"/>
    </location>
</feature>
<comment type="caution">
    <text evidence="4">The sequence shown here is derived from an EMBL/GenBank/DDBJ whole genome shotgun (WGS) entry which is preliminary data.</text>
</comment>
<dbReference type="Pfam" id="PF25917">
    <property type="entry name" value="BSH_RND"/>
    <property type="match status" value="1"/>
</dbReference>
<dbReference type="PANTHER" id="PTHR30386:SF18">
    <property type="entry name" value="INNER MEMBRANE PROTEIN YIAV-RELATED"/>
    <property type="match status" value="1"/>
</dbReference>
<feature type="transmembrane region" description="Helical" evidence="2">
    <location>
        <begin position="27"/>
        <end position="46"/>
    </location>
</feature>
<evidence type="ECO:0000313" key="5">
    <source>
        <dbReference type="Proteomes" id="UP000075359"/>
    </source>
</evidence>